<comment type="caution">
    <text evidence="1">The sequence shown here is derived from an EMBL/GenBank/DDBJ whole genome shotgun (WGS) entry which is preliminary data.</text>
</comment>
<evidence type="ECO:0000313" key="1">
    <source>
        <dbReference type="EMBL" id="NIG21247.1"/>
    </source>
</evidence>
<accession>A0ABX0RUH9</accession>
<proteinExistence type="predicted"/>
<name>A0ABX0RUH9_9GAMM</name>
<dbReference type="Proteomes" id="UP001515780">
    <property type="component" value="Unassembled WGS sequence"/>
</dbReference>
<evidence type="ECO:0000313" key="2">
    <source>
        <dbReference type="Proteomes" id="UP001515780"/>
    </source>
</evidence>
<dbReference type="RefSeq" id="WP_166935625.1">
    <property type="nucleotide sequence ID" value="NZ_VWXC01000019.1"/>
</dbReference>
<gene>
    <name evidence="1" type="ORF">F3J37_21455</name>
</gene>
<sequence>MNGKTHFTCLRSCISHLSRGYNPGQRTVFSEERDEVDGAEVSECKAIHISPAHPMPKAVDRLLHTMQLVASRRLVIL</sequence>
<keyword evidence="2" id="KW-1185">Reference proteome</keyword>
<reference evidence="1 2" key="1">
    <citation type="journal article" date="2019" name="bioRxiv">
        <title>Bacteria contribute to plant secondary compound degradation in a generalist herbivore system.</title>
        <authorList>
            <person name="Francoeur C.B."/>
            <person name="Khadempour L."/>
            <person name="Moreira-Soto R.D."/>
            <person name="Gotting K."/>
            <person name="Book A.J."/>
            <person name="Pinto-Tomas A.A."/>
            <person name="Keefover-Ring K."/>
            <person name="Currie C.R."/>
        </authorList>
    </citation>
    <scope>NUCLEOTIDE SEQUENCE [LARGE SCALE GENOMIC DNA]</scope>
    <source>
        <strain evidence="1">Al-1710</strain>
    </source>
</reference>
<dbReference type="EMBL" id="VWXC01000019">
    <property type="protein sequence ID" value="NIG21247.1"/>
    <property type="molecule type" value="Genomic_DNA"/>
</dbReference>
<protein>
    <submittedName>
        <fullName evidence="1">Uncharacterized protein</fullName>
    </submittedName>
</protein>
<organism evidence="1 2">
    <name type="scientific">Candidatus Pantoea communis</name>
    <dbReference type="NCBI Taxonomy" id="2608354"/>
    <lineage>
        <taxon>Bacteria</taxon>
        <taxon>Pseudomonadati</taxon>
        <taxon>Pseudomonadota</taxon>
        <taxon>Gammaproteobacteria</taxon>
        <taxon>Enterobacterales</taxon>
        <taxon>Erwiniaceae</taxon>
        <taxon>Pantoea</taxon>
    </lineage>
</organism>